<name>A0A3M7RLJ0_BRAPC</name>
<organism evidence="1 2">
    <name type="scientific">Brachionus plicatilis</name>
    <name type="common">Marine rotifer</name>
    <name type="synonym">Brachionus muelleri</name>
    <dbReference type="NCBI Taxonomy" id="10195"/>
    <lineage>
        <taxon>Eukaryota</taxon>
        <taxon>Metazoa</taxon>
        <taxon>Spiralia</taxon>
        <taxon>Gnathifera</taxon>
        <taxon>Rotifera</taxon>
        <taxon>Eurotatoria</taxon>
        <taxon>Monogononta</taxon>
        <taxon>Pseudotrocha</taxon>
        <taxon>Ploima</taxon>
        <taxon>Brachionidae</taxon>
        <taxon>Brachionus</taxon>
    </lineage>
</organism>
<dbReference type="AlphaFoldDB" id="A0A3M7RLJ0"/>
<dbReference type="EMBL" id="REGN01003145">
    <property type="protein sequence ID" value="RNA24329.1"/>
    <property type="molecule type" value="Genomic_DNA"/>
</dbReference>
<sequence length="64" mass="7163">MKLKFANLHSWVDWLVVEVQLDSFAFACLEADAIDAAAVDGACVVDFYALLYHDQIPLLEYTLA</sequence>
<keyword evidence="2" id="KW-1185">Reference proteome</keyword>
<dbReference type="Proteomes" id="UP000276133">
    <property type="component" value="Unassembled WGS sequence"/>
</dbReference>
<comment type="caution">
    <text evidence="1">The sequence shown here is derived from an EMBL/GenBank/DDBJ whole genome shotgun (WGS) entry which is preliminary data.</text>
</comment>
<evidence type="ECO:0000313" key="1">
    <source>
        <dbReference type="EMBL" id="RNA24329.1"/>
    </source>
</evidence>
<accession>A0A3M7RLJ0</accession>
<gene>
    <name evidence="1" type="ORF">BpHYR1_016799</name>
</gene>
<evidence type="ECO:0000313" key="2">
    <source>
        <dbReference type="Proteomes" id="UP000276133"/>
    </source>
</evidence>
<proteinExistence type="predicted"/>
<protein>
    <submittedName>
        <fullName evidence="1">Uncharacterized protein</fullName>
    </submittedName>
</protein>
<reference evidence="1 2" key="1">
    <citation type="journal article" date="2018" name="Sci. Rep.">
        <title>Genomic signatures of local adaptation to the degree of environmental predictability in rotifers.</title>
        <authorList>
            <person name="Franch-Gras L."/>
            <person name="Hahn C."/>
            <person name="Garcia-Roger E.M."/>
            <person name="Carmona M.J."/>
            <person name="Serra M."/>
            <person name="Gomez A."/>
        </authorList>
    </citation>
    <scope>NUCLEOTIDE SEQUENCE [LARGE SCALE GENOMIC DNA]</scope>
    <source>
        <strain evidence="1">HYR1</strain>
    </source>
</reference>